<dbReference type="InterPro" id="IPR006224">
    <property type="entry name" value="PsdUridine_synth_RluA-like_CS"/>
</dbReference>
<dbReference type="PANTHER" id="PTHR21600:SF40">
    <property type="entry name" value="PSEUDOURIDYLATE SYNTHASE RPUSD2"/>
    <property type="match status" value="1"/>
</dbReference>
<dbReference type="WBParaSite" id="maker-uti_cns_0014787-snap-gene-0.3-mRNA-1">
    <property type="protein sequence ID" value="maker-uti_cns_0014787-snap-gene-0.3-mRNA-1"/>
    <property type="gene ID" value="maker-uti_cns_0014787-snap-gene-0.3"/>
</dbReference>
<evidence type="ECO:0000259" key="3">
    <source>
        <dbReference type="Pfam" id="PF00849"/>
    </source>
</evidence>
<dbReference type="PANTHER" id="PTHR21600">
    <property type="entry name" value="MITOCHONDRIAL RNA PSEUDOURIDINE SYNTHASE"/>
    <property type="match status" value="1"/>
</dbReference>
<dbReference type="GO" id="GO:0003723">
    <property type="term" value="F:RNA binding"/>
    <property type="evidence" value="ECO:0007669"/>
    <property type="project" value="InterPro"/>
</dbReference>
<accession>A0A1I8INP7</accession>
<keyword evidence="4" id="KW-1185">Reference proteome</keyword>
<proteinExistence type="predicted"/>
<dbReference type="Pfam" id="PF00849">
    <property type="entry name" value="PseudoU_synth_2"/>
    <property type="match status" value="1"/>
</dbReference>
<dbReference type="GO" id="GO:0009982">
    <property type="term" value="F:pseudouridine synthase activity"/>
    <property type="evidence" value="ECO:0007669"/>
    <property type="project" value="InterPro"/>
</dbReference>
<evidence type="ECO:0000256" key="1">
    <source>
        <dbReference type="PIRSR" id="PIRSR606225-1"/>
    </source>
</evidence>
<protein>
    <submittedName>
        <fullName evidence="5">PseudoU_synth_2 domain-containing protein</fullName>
    </submittedName>
</protein>
<feature type="domain" description="Pseudouridine synthase RsuA/RluA-like" evidence="3">
    <location>
        <begin position="258"/>
        <end position="417"/>
    </location>
</feature>
<dbReference type="InterPro" id="IPR020103">
    <property type="entry name" value="PsdUridine_synth_cat_dom_sf"/>
</dbReference>
<evidence type="ECO:0000313" key="4">
    <source>
        <dbReference type="Proteomes" id="UP000095280"/>
    </source>
</evidence>
<dbReference type="PROSITE" id="PS01129">
    <property type="entry name" value="PSI_RLU"/>
    <property type="match status" value="1"/>
</dbReference>
<dbReference type="InterPro" id="IPR050188">
    <property type="entry name" value="RluA_PseudoU_synthase"/>
</dbReference>
<dbReference type="AlphaFoldDB" id="A0A1I8INP7"/>
<feature type="region of interest" description="Disordered" evidence="2">
    <location>
        <begin position="42"/>
        <end position="64"/>
    </location>
</feature>
<evidence type="ECO:0000256" key="2">
    <source>
        <dbReference type="SAM" id="MobiDB-lite"/>
    </source>
</evidence>
<sequence>SLSLAFVIGSSTLASQQSSFLLARLSVMAVFTTSGGTGATGTLRPPLINTSGISHRSPKKPVWHRHLHGSVGGPASRPPFRQGVPFLRQAPQVGDTTKKCVGVFGVDADDLHAGEAAGLNSTEASPVFKADERAKGPLLSKAQLQPSFTIVAMSPSLGRTCCRSIFRPVYPYYFVYSTYTKRRWLGKKLKEVLLDEYRGTTEEAVIRDFQLERITINSEPAAEGHVLDHNEHIQRTVHRHELPVLDAPVDIVHEDSEVLVVNKPPGLPIHPCGRFNRNSLSYLLECEHKRTGLHIVHRLDRMTSGVLIIGKSSQRASTLSGLVRDRAVQKWYLARVEGRFPEAAELETEDDLISREDDAIVCSGSLGHLSRKLGLQAAEGGKPSKSLFRRLSYNGRTSLVECQPLTGRTHQLRVHLQYLGFPIANDPLYNSEVWGPEKGRGGSDNFLLSLRTKDFLDDDKDSADVAAKRPRLSDAVCYRLVDRPNPDQRYNFDPHCEDCIQIQQNRLYRDPRHNELVLFLHAARYRGPDFDYCAPAARLG</sequence>
<dbReference type="InterPro" id="IPR006145">
    <property type="entry name" value="PsdUridine_synth_RsuA/RluA"/>
</dbReference>
<dbReference type="InterPro" id="IPR006225">
    <property type="entry name" value="PsdUridine_synth_RluC/D"/>
</dbReference>
<organism evidence="4 5">
    <name type="scientific">Macrostomum lignano</name>
    <dbReference type="NCBI Taxonomy" id="282301"/>
    <lineage>
        <taxon>Eukaryota</taxon>
        <taxon>Metazoa</taxon>
        <taxon>Spiralia</taxon>
        <taxon>Lophotrochozoa</taxon>
        <taxon>Platyhelminthes</taxon>
        <taxon>Rhabditophora</taxon>
        <taxon>Macrostomorpha</taxon>
        <taxon>Macrostomida</taxon>
        <taxon>Macrostomidae</taxon>
        <taxon>Macrostomum</taxon>
    </lineage>
</organism>
<dbReference type="SUPFAM" id="SSF55120">
    <property type="entry name" value="Pseudouridine synthase"/>
    <property type="match status" value="1"/>
</dbReference>
<reference evidence="5" key="1">
    <citation type="submission" date="2016-11" db="UniProtKB">
        <authorList>
            <consortium name="WormBaseParasite"/>
        </authorList>
    </citation>
    <scope>IDENTIFICATION</scope>
</reference>
<name>A0A1I8INP7_9PLAT</name>
<dbReference type="GO" id="GO:0000455">
    <property type="term" value="P:enzyme-directed rRNA pseudouridine synthesis"/>
    <property type="evidence" value="ECO:0007669"/>
    <property type="project" value="TreeGrafter"/>
</dbReference>
<dbReference type="Gene3D" id="3.30.2350.10">
    <property type="entry name" value="Pseudouridine synthase"/>
    <property type="match status" value="1"/>
</dbReference>
<dbReference type="NCBIfam" id="TIGR00005">
    <property type="entry name" value="rluA_subfam"/>
    <property type="match status" value="1"/>
</dbReference>
<evidence type="ECO:0000313" key="5">
    <source>
        <dbReference type="WBParaSite" id="maker-uti_cns_0014787-snap-gene-0.3-mRNA-1"/>
    </source>
</evidence>
<dbReference type="CDD" id="cd02557">
    <property type="entry name" value="PseudoU_synth_ScRIB2"/>
    <property type="match status" value="1"/>
</dbReference>
<dbReference type="Proteomes" id="UP000095280">
    <property type="component" value="Unplaced"/>
</dbReference>
<feature type="active site" evidence="1">
    <location>
        <position position="300"/>
    </location>
</feature>